<reference evidence="2 3" key="1">
    <citation type="journal article" date="2016" name="Nat. Commun.">
        <title>Ectomycorrhizal ecology is imprinted in the genome of the dominant symbiotic fungus Cenococcum geophilum.</title>
        <authorList>
            <consortium name="DOE Joint Genome Institute"/>
            <person name="Peter M."/>
            <person name="Kohler A."/>
            <person name="Ohm R.A."/>
            <person name="Kuo A."/>
            <person name="Krutzmann J."/>
            <person name="Morin E."/>
            <person name="Arend M."/>
            <person name="Barry K.W."/>
            <person name="Binder M."/>
            <person name="Choi C."/>
            <person name="Clum A."/>
            <person name="Copeland A."/>
            <person name="Grisel N."/>
            <person name="Haridas S."/>
            <person name="Kipfer T."/>
            <person name="LaButti K."/>
            <person name="Lindquist E."/>
            <person name="Lipzen A."/>
            <person name="Maire R."/>
            <person name="Meier B."/>
            <person name="Mihaltcheva S."/>
            <person name="Molinier V."/>
            <person name="Murat C."/>
            <person name="Poggeler S."/>
            <person name="Quandt C.A."/>
            <person name="Sperisen C."/>
            <person name="Tritt A."/>
            <person name="Tisserant E."/>
            <person name="Crous P.W."/>
            <person name="Henrissat B."/>
            <person name="Nehls U."/>
            <person name="Egli S."/>
            <person name="Spatafora J.W."/>
            <person name="Grigoriev I.V."/>
            <person name="Martin F.M."/>
        </authorList>
    </citation>
    <scope>NUCLEOTIDE SEQUENCE [LARGE SCALE GENOMIC DNA]</scope>
    <source>
        <strain evidence="2 3">CBS 207.34</strain>
    </source>
</reference>
<evidence type="ECO:0000256" key="1">
    <source>
        <dbReference type="SAM" id="MobiDB-lite"/>
    </source>
</evidence>
<feature type="compositionally biased region" description="Low complexity" evidence="1">
    <location>
        <begin position="233"/>
        <end position="254"/>
    </location>
</feature>
<evidence type="ECO:0000313" key="3">
    <source>
        <dbReference type="Proteomes" id="UP000250140"/>
    </source>
</evidence>
<feature type="region of interest" description="Disordered" evidence="1">
    <location>
        <begin position="144"/>
        <end position="163"/>
    </location>
</feature>
<dbReference type="OrthoDB" id="4120989at2759"/>
<dbReference type="EMBL" id="KV748667">
    <property type="protein sequence ID" value="OCL13790.1"/>
    <property type="molecule type" value="Genomic_DNA"/>
</dbReference>
<evidence type="ECO:0000313" key="2">
    <source>
        <dbReference type="EMBL" id="OCL13790.1"/>
    </source>
</evidence>
<dbReference type="AlphaFoldDB" id="A0A8E2JY08"/>
<proteinExistence type="predicted"/>
<sequence>MSTMIPSSRLYGRLGALPSDPKDPESIAELVVVAFGAFERYYVCWRNRAGQYRQDSYGLPAPLQEWLFSSTGQTRHFPTLQVVLGRDDEFFASDKDGKLENVNVDLRDRIPGVDSPVERTERTGLRRSRTLSFVRPSSDPAVKPFSPIIESPKSSPAPTTVPLRKRPQSVAFASAGFPQPLDQDKIPKRCGCSSTAQSYIKPRYVDTGVQTDPKPTIEPKPFGEEEMGTPTLSSRSRSSSVSEVTNPSSASSVASNPIVMGRMLDYFNAPKYQLGDALRSTYYHQPTYPDYGLYQTWRSVLDRRRTV</sequence>
<accession>A0A8E2JY08</accession>
<keyword evidence="3" id="KW-1185">Reference proteome</keyword>
<feature type="region of interest" description="Disordered" evidence="1">
    <location>
        <begin position="206"/>
        <end position="254"/>
    </location>
</feature>
<name>A0A8E2JY08_9PEZI</name>
<organism evidence="2 3">
    <name type="scientific">Glonium stellatum</name>
    <dbReference type="NCBI Taxonomy" id="574774"/>
    <lineage>
        <taxon>Eukaryota</taxon>
        <taxon>Fungi</taxon>
        <taxon>Dikarya</taxon>
        <taxon>Ascomycota</taxon>
        <taxon>Pezizomycotina</taxon>
        <taxon>Dothideomycetes</taxon>
        <taxon>Pleosporomycetidae</taxon>
        <taxon>Gloniales</taxon>
        <taxon>Gloniaceae</taxon>
        <taxon>Glonium</taxon>
    </lineage>
</organism>
<gene>
    <name evidence="2" type="ORF">AOQ84DRAFT_371846</name>
</gene>
<protein>
    <submittedName>
        <fullName evidence="2">Uncharacterized protein</fullName>
    </submittedName>
</protein>
<dbReference type="Proteomes" id="UP000250140">
    <property type="component" value="Unassembled WGS sequence"/>
</dbReference>